<protein>
    <submittedName>
        <fullName evidence="2">Uncharacterized protein</fullName>
    </submittedName>
</protein>
<dbReference type="AlphaFoldDB" id="A0AAV3NQZ3"/>
<evidence type="ECO:0000313" key="2">
    <source>
        <dbReference type="EMBL" id="GAA0141634.1"/>
    </source>
</evidence>
<gene>
    <name evidence="2" type="ORF">LIER_42669</name>
</gene>
<evidence type="ECO:0000313" key="3">
    <source>
        <dbReference type="Proteomes" id="UP001454036"/>
    </source>
</evidence>
<dbReference type="EMBL" id="BAABME010030502">
    <property type="protein sequence ID" value="GAA0141634.1"/>
    <property type="molecule type" value="Genomic_DNA"/>
</dbReference>
<evidence type="ECO:0000256" key="1">
    <source>
        <dbReference type="SAM" id="SignalP"/>
    </source>
</evidence>
<keyword evidence="1" id="KW-0732">Signal</keyword>
<feature type="signal peptide" evidence="1">
    <location>
        <begin position="1"/>
        <end position="23"/>
    </location>
</feature>
<sequence>MARLIKLISLVCYFLELLLLVDSGIVSSNEKSFDDDEEFDQRGRFMGDIGLVVEQSSRVGKEQRIAIEMAVNDFNQFSNSSYHQLHLVLHHKDSKGSSARTVWTGNVSIPFC</sequence>
<reference evidence="2 3" key="1">
    <citation type="submission" date="2024-01" db="EMBL/GenBank/DDBJ databases">
        <title>The complete chloroplast genome sequence of Lithospermum erythrorhizon: insights into the phylogenetic relationship among Boraginaceae species and the maternal lineages of purple gromwells.</title>
        <authorList>
            <person name="Okada T."/>
            <person name="Watanabe K."/>
        </authorList>
    </citation>
    <scope>NUCLEOTIDE SEQUENCE [LARGE SCALE GENOMIC DNA]</scope>
</reference>
<keyword evidence="3" id="KW-1185">Reference proteome</keyword>
<dbReference type="Proteomes" id="UP001454036">
    <property type="component" value="Unassembled WGS sequence"/>
</dbReference>
<organism evidence="2 3">
    <name type="scientific">Lithospermum erythrorhizon</name>
    <name type="common">Purple gromwell</name>
    <name type="synonym">Lithospermum officinale var. erythrorhizon</name>
    <dbReference type="NCBI Taxonomy" id="34254"/>
    <lineage>
        <taxon>Eukaryota</taxon>
        <taxon>Viridiplantae</taxon>
        <taxon>Streptophyta</taxon>
        <taxon>Embryophyta</taxon>
        <taxon>Tracheophyta</taxon>
        <taxon>Spermatophyta</taxon>
        <taxon>Magnoliopsida</taxon>
        <taxon>eudicotyledons</taxon>
        <taxon>Gunneridae</taxon>
        <taxon>Pentapetalae</taxon>
        <taxon>asterids</taxon>
        <taxon>lamiids</taxon>
        <taxon>Boraginales</taxon>
        <taxon>Boraginaceae</taxon>
        <taxon>Boraginoideae</taxon>
        <taxon>Lithospermeae</taxon>
        <taxon>Lithospermum</taxon>
    </lineage>
</organism>
<accession>A0AAV3NQZ3</accession>
<proteinExistence type="predicted"/>
<name>A0AAV3NQZ3_LITER</name>
<comment type="caution">
    <text evidence="2">The sequence shown here is derived from an EMBL/GenBank/DDBJ whole genome shotgun (WGS) entry which is preliminary data.</text>
</comment>
<feature type="chain" id="PRO_5043853489" evidence="1">
    <location>
        <begin position="24"/>
        <end position="112"/>
    </location>
</feature>